<dbReference type="Pfam" id="PF08706">
    <property type="entry name" value="D5_N"/>
    <property type="match status" value="1"/>
</dbReference>
<organism evidence="5 6">
    <name type="scientific">Brevibacterium phage LuckyBarnes</name>
    <dbReference type="NCBI Taxonomy" id="2027888"/>
    <lineage>
        <taxon>Viruses</taxon>
        <taxon>Duplodnaviria</taxon>
        <taxon>Heunggongvirae</taxon>
        <taxon>Uroviricota</taxon>
        <taxon>Caudoviricetes</taxon>
        <taxon>Luckybarnesvirus</taxon>
        <taxon>Luckybarnesvirus luckybarnes</taxon>
    </lineage>
</organism>
<dbReference type="SUPFAM" id="SSF52540">
    <property type="entry name" value="P-loop containing nucleoside triphosphate hydrolases"/>
    <property type="match status" value="1"/>
</dbReference>
<evidence type="ECO:0000313" key="6">
    <source>
        <dbReference type="Proteomes" id="UP000224487"/>
    </source>
</evidence>
<keyword evidence="6" id="KW-1185">Reference proteome</keyword>
<protein>
    <submittedName>
        <fullName evidence="5">DNA primase</fullName>
    </submittedName>
</protein>
<proteinExistence type="predicted"/>
<gene>
    <name evidence="5" type="ORF">SEA_LUCKYBARNES_63</name>
</gene>
<dbReference type="EMBL" id="MF668275">
    <property type="protein sequence ID" value="ASZ73380.1"/>
    <property type="molecule type" value="Genomic_DNA"/>
</dbReference>
<evidence type="ECO:0000256" key="3">
    <source>
        <dbReference type="ARBA" id="ARBA00022840"/>
    </source>
</evidence>
<dbReference type="InterPro" id="IPR027417">
    <property type="entry name" value="P-loop_NTPase"/>
</dbReference>
<dbReference type="InterPro" id="IPR014015">
    <property type="entry name" value="Helicase_SF3_DNA-vir"/>
</dbReference>
<evidence type="ECO:0000313" key="5">
    <source>
        <dbReference type="EMBL" id="ASZ73380.1"/>
    </source>
</evidence>
<reference evidence="6" key="1">
    <citation type="submission" date="2017-08" db="EMBL/GenBank/DDBJ databases">
        <authorList>
            <person name="de Groot N.N."/>
        </authorList>
    </citation>
    <scope>NUCLEOTIDE SEQUENCE [LARGE SCALE GENOMIC DNA]</scope>
</reference>
<dbReference type="GO" id="GO:0016787">
    <property type="term" value="F:hydrolase activity"/>
    <property type="evidence" value="ECO:0007669"/>
    <property type="project" value="UniProtKB-KW"/>
</dbReference>
<dbReference type="InterPro" id="IPR014818">
    <property type="entry name" value="Phage/plasmid_primase_P4_C"/>
</dbReference>
<accession>A0A249XNX9</accession>
<dbReference type="PANTHER" id="PTHR35372">
    <property type="entry name" value="ATP BINDING PROTEIN-RELATED"/>
    <property type="match status" value="1"/>
</dbReference>
<keyword evidence="1" id="KW-0547">Nucleotide-binding</keyword>
<dbReference type="InterPro" id="IPR045455">
    <property type="entry name" value="NrS-1_pol-like_helicase"/>
</dbReference>
<dbReference type="GO" id="GO:0005524">
    <property type="term" value="F:ATP binding"/>
    <property type="evidence" value="ECO:0007669"/>
    <property type="project" value="UniProtKB-KW"/>
</dbReference>
<feature type="domain" description="SF3 helicase" evidence="4">
    <location>
        <begin position="485"/>
        <end position="647"/>
    </location>
</feature>
<evidence type="ECO:0000256" key="1">
    <source>
        <dbReference type="ARBA" id="ARBA00022741"/>
    </source>
</evidence>
<sequence length="804" mass="90844">MELNIATAPRRNSPHWKQSTITWDEIITWMIDPGDKKEAGNYILGTLRETEQEHRHAPGQTCTDLHRCKEAIVTRDALMLDADFPAEDFVQRVKDLKVKALVHTTYSSTPESPRYRVIIPLSRPLSPFEYESAATQVMDTVGVDSFDAGSSQPERYMFKPAGEHFDFWVCDGPVMEPPAASVEDILSRNLLPHSKRSPFDLPGVVGAFNRVYTTLDQLIEEFDLPYEPAGGRWRFKGTESAPGMDQINDGLWWSDHATDPAAGHAQSAFDLVRIHVFGGADTTAKPDTAINDLPSTRKMMELAEADTAVRNDQLQHDFGPTSPIKTLGYDTDSHLDDDITRNLADRGLREKFRYVVNRGWLRWDGRVWAESDSIELWEPISEAVRTLVEEWMTMGKNNGQLTKLKSFLDVPKMKRVIENLKAVLMIRPEELDSHHDLLNCANGTVDLRTGQLQAHRREDYLTTITETPYVPGARHNDWDQVLSAIRPDVLQWMKLRCGQAATGWRVPDDVVPILQGGGANGKTTFTGAVMTALGGYARILSERAVFNSQGDHPTELMSLQGARFALLEETPEGVPLNVKRLKDVLGAQFITARRMRQDEETFAATHSLFMTTNYHPTVTETDEGTWRRLALVDFPYTYRPGAEGENAREGDPHLRYRMEESPTGQHEAVLAWLVAGAVEWYANDRILPSFPPSVAENMRVWRATSDPLQDYLHSELAKDPAAAIQVRDLYDDFAEWQLREGHPLWNERTFASRFRQHEGVKSMGVVEDRMSPAAKNSKRTLSRRDPMEPMPAGQVRVWAGVRFA</sequence>
<dbReference type="SMART" id="SM00885">
    <property type="entry name" value="D5_N"/>
    <property type="match status" value="1"/>
</dbReference>
<evidence type="ECO:0000256" key="2">
    <source>
        <dbReference type="ARBA" id="ARBA00022801"/>
    </source>
</evidence>
<name>A0A249XNX9_9CAUD</name>
<dbReference type="Proteomes" id="UP000224487">
    <property type="component" value="Genome"/>
</dbReference>
<dbReference type="Pfam" id="PF19263">
    <property type="entry name" value="DUF5906"/>
    <property type="match status" value="1"/>
</dbReference>
<dbReference type="PROSITE" id="PS51206">
    <property type="entry name" value="SF3_HELICASE_1"/>
    <property type="match status" value="1"/>
</dbReference>
<keyword evidence="3" id="KW-0067">ATP-binding</keyword>
<dbReference type="InterPro" id="IPR006500">
    <property type="entry name" value="Helicase_put_C_phage/plasmid"/>
</dbReference>
<keyword evidence="2" id="KW-0378">Hydrolase</keyword>
<evidence type="ECO:0000259" key="4">
    <source>
        <dbReference type="PROSITE" id="PS51206"/>
    </source>
</evidence>
<dbReference type="Gene3D" id="3.40.50.300">
    <property type="entry name" value="P-loop containing nucleotide triphosphate hydrolases"/>
    <property type="match status" value="1"/>
</dbReference>
<dbReference type="InterPro" id="IPR051620">
    <property type="entry name" value="ORF904-like_C"/>
</dbReference>
<dbReference type="PANTHER" id="PTHR35372:SF2">
    <property type="entry name" value="SF3 HELICASE DOMAIN-CONTAINING PROTEIN"/>
    <property type="match status" value="1"/>
</dbReference>
<dbReference type="NCBIfam" id="TIGR01613">
    <property type="entry name" value="primase_Cterm"/>
    <property type="match status" value="1"/>
</dbReference>